<protein>
    <submittedName>
        <fullName evidence="1">Uncharacterized protein</fullName>
    </submittedName>
</protein>
<organism evidence="1">
    <name type="scientific">Xenopus laevis</name>
    <name type="common">African clawed frog</name>
    <dbReference type="NCBI Taxonomy" id="8355"/>
    <lineage>
        <taxon>Eukaryota</taxon>
        <taxon>Metazoa</taxon>
        <taxon>Chordata</taxon>
        <taxon>Craniata</taxon>
        <taxon>Vertebrata</taxon>
        <taxon>Euteleostomi</taxon>
        <taxon>Amphibia</taxon>
        <taxon>Batrachia</taxon>
        <taxon>Anura</taxon>
        <taxon>Pipoidea</taxon>
        <taxon>Pipidae</taxon>
        <taxon>Xenopodinae</taxon>
        <taxon>Xenopus</taxon>
        <taxon>Xenopus</taxon>
    </lineage>
</organism>
<dbReference type="EMBL" id="KV467253">
    <property type="protein sequence ID" value="OCT56719.1"/>
    <property type="molecule type" value="Genomic_DNA"/>
</dbReference>
<accession>A0A974GZL9</accession>
<reference evidence="1" key="1">
    <citation type="submission" date="2016-05" db="EMBL/GenBank/DDBJ databases">
        <title>WGS assembly of Xenopus laevis.</title>
        <authorList>
            <person name="Session A."/>
            <person name="Uno Y."/>
            <person name="Kwon T."/>
            <person name="Chapman J."/>
            <person name="Toyoda A."/>
            <person name="Takahashi S."/>
            <person name="Fukui A."/>
            <person name="Hikosaka A."/>
            <person name="Putnam N."/>
            <person name="Stites J."/>
            <person name="Van Heeringen S."/>
            <person name="Quigley I."/>
            <person name="Heinz S."/>
            <person name="Hellsten U."/>
            <person name="Lyons J."/>
            <person name="Suzuki A."/>
            <person name="Kondo M."/>
            <person name="Ogino H."/>
            <person name="Ochi H."/>
            <person name="Bogdanovic O."/>
            <person name="Lister R."/>
            <person name="Georgiou G."/>
            <person name="Paranjpe S."/>
            <person name="Van Kruijsbergen I."/>
            <person name="Mozaffari S."/>
            <person name="Shu S."/>
            <person name="Schmutz J."/>
            <person name="Jenkins J."/>
            <person name="Grimwood J."/>
            <person name="Carlson J."/>
            <person name="Mitros T."/>
            <person name="Simakov O."/>
            <person name="Heald R."/>
            <person name="Miller K."/>
            <person name="Haudenschild C."/>
            <person name="Kuroki Y."/>
            <person name="Tanaka T."/>
            <person name="Michiue T."/>
            <person name="Watanabe M."/>
            <person name="Kinoshita T."/>
            <person name="Ohta Y."/>
            <person name="Mawaribuchi S."/>
            <person name="Suzuki Y."/>
            <person name="Haramoto Y."/>
            <person name="Yamamoto T."/>
            <person name="Takagi C."/>
            <person name="Kitzman J."/>
            <person name="Shendure J."/>
            <person name="Nakayama T."/>
            <person name="Izutsu Y."/>
            <person name="Robert J."/>
            <person name="Dichmann D."/>
            <person name="Flajnik M."/>
            <person name="Houston D."/>
            <person name="Marcotte E."/>
            <person name="Wallingford J."/>
            <person name="Ito Y."/>
            <person name="Asashima M."/>
            <person name="Ueno N."/>
            <person name="Matsuda Y."/>
            <person name="Jan Veenstra G."/>
            <person name="Fujiyama A."/>
            <person name="Harland R."/>
            <person name="Taira M."/>
            <person name="Rokhsar D.S."/>
        </authorList>
    </citation>
    <scope>NUCLEOTIDE SEQUENCE</scope>
    <source>
        <strain evidence="1">J</strain>
        <tissue evidence="1">Blood</tissue>
    </source>
</reference>
<proteinExistence type="predicted"/>
<name>A0A974GZL9_XENLA</name>
<gene>
    <name evidence="1" type="ORF">XELAEV_18004507mg</name>
</gene>
<dbReference type="Proteomes" id="UP000694892">
    <property type="component" value="Unassembled WGS sequence"/>
</dbReference>
<sequence length="100" mass="11053">MLSLYCASPSTLQYLQCCSRPETPDWCQLSDPMLPKAQKLYIAKQETCGTADAIDSMVRVYSAHKAAMFRASAGPFIKLSCMYSLYCTAPSTVHYVSVPI</sequence>
<evidence type="ECO:0000313" key="1">
    <source>
        <dbReference type="EMBL" id="OCT56719.1"/>
    </source>
</evidence>
<dbReference type="AlphaFoldDB" id="A0A974GZL9"/>